<accession>A0A100W7R3</accession>
<dbReference type="AlphaFoldDB" id="A0A100W7R3"/>
<keyword evidence="1" id="KW-0812">Transmembrane</keyword>
<feature type="transmembrane region" description="Helical" evidence="1">
    <location>
        <begin position="53"/>
        <end position="72"/>
    </location>
</feature>
<keyword evidence="2" id="KW-0132">Cell division</keyword>
<dbReference type="EMBL" id="BCSY01000007">
    <property type="protein sequence ID" value="GAS93177.1"/>
    <property type="molecule type" value="Genomic_DNA"/>
</dbReference>
<reference evidence="3" key="1">
    <citation type="journal article" date="2016" name="Genome Announc.">
        <title>Draft Genome Sequences of Five Rapidly Growing Mycobacterium Species, M. thermoresistibile, M. fortuitum subsp. acetamidolyticum, M. canariasense, M. brisbanense, and M. novocastrense.</title>
        <authorList>
            <person name="Katahira K."/>
            <person name="Ogura Y."/>
            <person name="Gotoh Y."/>
            <person name="Hayashi T."/>
        </authorList>
    </citation>
    <scope>NUCLEOTIDE SEQUENCE [LARGE SCALE GENOMIC DNA]</scope>
    <source>
        <strain evidence="3">JCM15298</strain>
    </source>
</reference>
<keyword evidence="2" id="KW-0131">Cell cycle</keyword>
<keyword evidence="1" id="KW-0472">Membrane</keyword>
<keyword evidence="3" id="KW-1185">Reference proteome</keyword>
<comment type="caution">
    <text evidence="2">The sequence shown here is derived from an EMBL/GenBank/DDBJ whole genome shotgun (WGS) entry which is preliminary data.</text>
</comment>
<name>A0A100W7R3_MYCCR</name>
<reference evidence="3" key="2">
    <citation type="submission" date="2016-02" db="EMBL/GenBank/DDBJ databases">
        <title>Draft genome sequence of five rapidly growing Mycobacterium species.</title>
        <authorList>
            <person name="Katahira K."/>
            <person name="Gotou Y."/>
            <person name="Iida K."/>
            <person name="Ogura Y."/>
            <person name="Hayashi T."/>
        </authorList>
    </citation>
    <scope>NUCLEOTIDE SEQUENCE [LARGE SCALE GENOMIC DNA]</scope>
    <source>
        <strain evidence="3">JCM15298</strain>
    </source>
</reference>
<feature type="transmembrane region" description="Helical" evidence="1">
    <location>
        <begin position="31"/>
        <end position="47"/>
    </location>
</feature>
<dbReference type="RefSeq" id="WP_062654561.1">
    <property type="nucleotide sequence ID" value="NZ_BCSY01000007.1"/>
</dbReference>
<keyword evidence="1" id="KW-1133">Transmembrane helix</keyword>
<evidence type="ECO:0000313" key="2">
    <source>
        <dbReference type="EMBL" id="GAS93177.1"/>
    </source>
</evidence>
<organism evidence="2 3">
    <name type="scientific">Mycolicibacterium canariasense</name>
    <name type="common">Mycobacterium canariasense</name>
    <dbReference type="NCBI Taxonomy" id="228230"/>
    <lineage>
        <taxon>Bacteria</taxon>
        <taxon>Bacillati</taxon>
        <taxon>Actinomycetota</taxon>
        <taxon>Actinomycetes</taxon>
        <taxon>Mycobacteriales</taxon>
        <taxon>Mycobacteriaceae</taxon>
        <taxon>Mycolicibacterium</taxon>
    </lineage>
</organism>
<dbReference type="Proteomes" id="UP000069443">
    <property type="component" value="Unassembled WGS sequence"/>
</dbReference>
<dbReference type="STRING" id="228230.RMCC_0143"/>
<protein>
    <submittedName>
        <fullName evidence="2">Cell division protein FtsK/SpoIIIE</fullName>
    </submittedName>
</protein>
<proteinExistence type="predicted"/>
<evidence type="ECO:0000313" key="3">
    <source>
        <dbReference type="Proteomes" id="UP000069443"/>
    </source>
</evidence>
<evidence type="ECO:0000256" key="1">
    <source>
        <dbReference type="SAM" id="Phobius"/>
    </source>
</evidence>
<dbReference type="GO" id="GO:0051301">
    <property type="term" value="P:cell division"/>
    <property type="evidence" value="ECO:0007669"/>
    <property type="project" value="UniProtKB-KW"/>
</dbReference>
<feature type="transmembrane region" description="Helical" evidence="1">
    <location>
        <begin position="6"/>
        <end position="24"/>
    </location>
</feature>
<gene>
    <name evidence="2" type="ORF">RMCC_0143</name>
</gene>
<sequence>MEWYWWVLTAGGYIAAFILVAKLTSKRGTRIFLVATLCALILGIPFSDPPASYFISVLVVFDLLVLVWPLLARDAPAERAQH</sequence>